<dbReference type="EMBL" id="CP032125">
    <property type="protein sequence ID" value="AXX99299.1"/>
    <property type="molecule type" value="Genomic_DNA"/>
</dbReference>
<dbReference type="KEGG" id="pamo:BAR1_15985"/>
<dbReference type="InterPro" id="IPR002881">
    <property type="entry name" value="DUF58"/>
</dbReference>
<evidence type="ECO:0000313" key="2">
    <source>
        <dbReference type="EMBL" id="AXX99299.1"/>
    </source>
</evidence>
<evidence type="ECO:0000259" key="1">
    <source>
        <dbReference type="Pfam" id="PF01882"/>
    </source>
</evidence>
<name>A0A347UKC1_9RHOB</name>
<feature type="domain" description="DUF58" evidence="1">
    <location>
        <begin position="51"/>
        <end position="253"/>
    </location>
</feature>
<sequence length="291" mass="32189">MTGPAALRRKSAELAGALPPLLADAERLAAMVLLGEHGRRHAGQGDEFWQYRVAMDGDEARNIDWRRSARSDVHFIRQREWQAAQSVMLWVDEAASMRFTSAKDLSTKGERARVLAMAVSILLVRGGEKVGLTSCANPPRSGQGQLVRMAQELSGLEAEADYGAPETHGMRPNTRAVFISDFLGDIADVQKALTGAADRGVKGALVQILDPQEEAFPFDGRTIFESMGGTLRHETLNAGDLRDRYLQRLAQRKAALADLAHRTGWQYACHHTDDAPRVALTWLYHALERRH</sequence>
<organism evidence="2 3">
    <name type="scientific">Profundibacter amoris</name>
    <dbReference type="NCBI Taxonomy" id="2171755"/>
    <lineage>
        <taxon>Bacteria</taxon>
        <taxon>Pseudomonadati</taxon>
        <taxon>Pseudomonadota</taxon>
        <taxon>Alphaproteobacteria</taxon>
        <taxon>Rhodobacterales</taxon>
        <taxon>Paracoccaceae</taxon>
        <taxon>Profundibacter</taxon>
    </lineage>
</organism>
<keyword evidence="3" id="KW-1185">Reference proteome</keyword>
<dbReference type="Proteomes" id="UP000261704">
    <property type="component" value="Chromosome"/>
</dbReference>
<dbReference type="Pfam" id="PF01882">
    <property type="entry name" value="DUF58"/>
    <property type="match status" value="1"/>
</dbReference>
<dbReference type="RefSeq" id="WP_118943951.1">
    <property type="nucleotide sequence ID" value="NZ_CP032125.1"/>
</dbReference>
<gene>
    <name evidence="2" type="ORF">BAR1_15985</name>
</gene>
<accession>A0A347UKC1</accession>
<proteinExistence type="predicted"/>
<dbReference type="PANTHER" id="PTHR33608:SF6">
    <property type="entry name" value="BLL2464 PROTEIN"/>
    <property type="match status" value="1"/>
</dbReference>
<protein>
    <submittedName>
        <fullName evidence="2">DUF58 domain-containing protein</fullName>
    </submittedName>
</protein>
<reference evidence="2 3" key="1">
    <citation type="submission" date="2018-09" db="EMBL/GenBank/DDBJ databases">
        <title>Profundibacter amoris BAR1 gen. nov., sp. nov., a new member of the Roseobacter clade isolated at Lokis Castle Vent Field on the Arctic Mid-Oceanic Ridge.</title>
        <authorList>
            <person name="Le Moine Bauer S."/>
            <person name="Sjoeberg A.G."/>
            <person name="L'Haridon S."/>
            <person name="Stokke R."/>
            <person name="Roalkvam I."/>
            <person name="Steen I.H."/>
            <person name="Dahle H."/>
        </authorList>
    </citation>
    <scope>NUCLEOTIDE SEQUENCE [LARGE SCALE GENOMIC DNA]</scope>
    <source>
        <strain evidence="2 3">BAR1</strain>
    </source>
</reference>
<dbReference type="OrthoDB" id="9794556at2"/>
<dbReference type="AlphaFoldDB" id="A0A347UKC1"/>
<evidence type="ECO:0000313" key="3">
    <source>
        <dbReference type="Proteomes" id="UP000261704"/>
    </source>
</evidence>
<dbReference type="PANTHER" id="PTHR33608">
    <property type="entry name" value="BLL2464 PROTEIN"/>
    <property type="match status" value="1"/>
</dbReference>